<sequence>MAIVASLPGFNLFSSLPSTPPSNDPKFTKNSTPPPPPPPPPIPIPKYPPPLKISQTAPPKSSNSQTNPAFKTPHRRSNYYKPVKDGVIASDAGRSVVIGDSGVSYLLPGAPFEFQYSYSETPKVKPLAIREPAFLPFAPPTMPRPWTGKAPLKKKRDKDRKIRLLESLNSPPAGTDGVKRVEMARPFPLGKFVEEKRTREEILGERLKKWEIKMLVEPRLSDNRQVNLGRDGLTHNMLELIHSHWRGQKVCKVRCKGVPTVDMDNICRHLEDKTGGKIIHRVGGVVYLFRGRNYNYRTRPQYPVMLWKPAAPVYPKLIQEAPEGLTKAEADEFRKRGEKLLPICKLAKNGVYITLVKDVRNAFEGSPLVKIDCKGMHTSDYKKLGAKLKGGLDRILPSASFAYALVSLRQSIASDGGPFILLIDRQSLTQDLVPCVLLSFEGEQILMWRGQDWKSMYTNAPLPAIPPKIGIAGGLESSGKDDGDCCKGNATTVRTSSKMMSLWKRAIESSKALLLDEINLGPDALLKKVEEFEGISQATEHSYPALILTSEDGTSSSMAVSEDDPQSEGYDEDDIYNDSDDDEYENYDSDSFEEVESSVPLGSLPVDLIADKLKWE</sequence>
<keyword evidence="6" id="KW-0687">Ribonucleoprotein</keyword>
<evidence type="ECO:0000313" key="11">
    <source>
        <dbReference type="Proteomes" id="UP000594261"/>
    </source>
</evidence>
<evidence type="ECO:0000256" key="8">
    <source>
        <dbReference type="SAM" id="MobiDB-lite"/>
    </source>
</evidence>
<dbReference type="InterPro" id="IPR035920">
    <property type="entry name" value="YhbY-like_sf"/>
</dbReference>
<dbReference type="InParanoid" id="A0A7N2L8V5"/>
<evidence type="ECO:0000256" key="1">
    <source>
        <dbReference type="ARBA" id="ARBA00022664"/>
    </source>
</evidence>
<dbReference type="PROSITE" id="PS51295">
    <property type="entry name" value="CRM"/>
    <property type="match status" value="2"/>
</dbReference>
<keyword evidence="1" id="KW-0507">mRNA processing</keyword>
<dbReference type="SMART" id="SM01103">
    <property type="entry name" value="CRS1_YhbY"/>
    <property type="match status" value="2"/>
</dbReference>
<proteinExistence type="predicted"/>
<dbReference type="PANTHER" id="PTHR46247">
    <property type="entry name" value="CRS2-ASSOCIATED FACTOR 1, CHLOROPLASTIC"/>
    <property type="match status" value="1"/>
</dbReference>
<dbReference type="Proteomes" id="UP000594261">
    <property type="component" value="Chromosome 3"/>
</dbReference>
<name>A0A7N2L8V5_QUELO</name>
<dbReference type="GO" id="GO:0003723">
    <property type="term" value="F:RNA binding"/>
    <property type="evidence" value="ECO:0007669"/>
    <property type="project" value="UniProtKB-UniRule"/>
</dbReference>
<evidence type="ECO:0000259" key="9">
    <source>
        <dbReference type="PROSITE" id="PS51295"/>
    </source>
</evidence>
<dbReference type="EnsemblPlants" id="QL03p059273:mrna">
    <property type="protein sequence ID" value="QL03p059273:mrna"/>
    <property type="gene ID" value="QL03p059273"/>
</dbReference>
<keyword evidence="5" id="KW-0508">mRNA splicing</keyword>
<dbReference type="InterPro" id="IPR044599">
    <property type="entry name" value="CAF1P_plant"/>
</dbReference>
<dbReference type="SUPFAM" id="SSF75471">
    <property type="entry name" value="YhbY-like"/>
    <property type="match status" value="2"/>
</dbReference>
<reference evidence="10 11" key="1">
    <citation type="journal article" date="2016" name="G3 (Bethesda)">
        <title>First Draft Assembly and Annotation of the Genome of a California Endemic Oak Quercus lobata Nee (Fagaceae).</title>
        <authorList>
            <person name="Sork V.L."/>
            <person name="Fitz-Gibbon S.T."/>
            <person name="Puiu D."/>
            <person name="Crepeau M."/>
            <person name="Gugger P.F."/>
            <person name="Sherman R."/>
            <person name="Stevens K."/>
            <person name="Langley C.H."/>
            <person name="Pellegrini M."/>
            <person name="Salzberg S.L."/>
        </authorList>
    </citation>
    <scope>NUCLEOTIDE SEQUENCE [LARGE SCALE GENOMIC DNA]</scope>
    <source>
        <strain evidence="10 11">cv. SW786</strain>
    </source>
</reference>
<dbReference type="FunCoup" id="A0A7N2L8V5">
    <property type="interactions" value="2286"/>
</dbReference>
<dbReference type="InterPro" id="IPR001890">
    <property type="entry name" value="RNA-binding_CRM"/>
</dbReference>
<evidence type="ECO:0000313" key="10">
    <source>
        <dbReference type="EnsemblPlants" id="QL03p059273:mrna"/>
    </source>
</evidence>
<feature type="domain" description="CRM" evidence="9">
    <location>
        <begin position="323"/>
        <end position="420"/>
    </location>
</feature>
<feature type="compositionally biased region" description="Pro residues" evidence="8">
    <location>
        <begin position="32"/>
        <end position="51"/>
    </location>
</feature>
<feature type="region of interest" description="Disordered" evidence="8">
    <location>
        <begin position="552"/>
        <end position="597"/>
    </location>
</feature>
<dbReference type="Pfam" id="PF01985">
    <property type="entry name" value="CRS1_YhbY"/>
    <property type="match status" value="2"/>
</dbReference>
<reference evidence="10" key="2">
    <citation type="submission" date="2021-01" db="UniProtKB">
        <authorList>
            <consortium name="EnsemblPlants"/>
        </authorList>
    </citation>
    <scope>IDENTIFICATION</scope>
</reference>
<evidence type="ECO:0000256" key="7">
    <source>
        <dbReference type="PROSITE-ProRule" id="PRU00626"/>
    </source>
</evidence>
<dbReference type="AlphaFoldDB" id="A0A7N2L8V5"/>
<keyword evidence="3 7" id="KW-0694">RNA-binding</keyword>
<feature type="compositionally biased region" description="Acidic residues" evidence="8">
    <location>
        <begin position="561"/>
        <end position="596"/>
    </location>
</feature>
<dbReference type="GO" id="GO:0000373">
    <property type="term" value="P:Group II intron splicing"/>
    <property type="evidence" value="ECO:0007669"/>
    <property type="project" value="InterPro"/>
</dbReference>
<dbReference type="OMA" id="HVEMPGP"/>
<dbReference type="GO" id="GO:0006397">
    <property type="term" value="P:mRNA processing"/>
    <property type="evidence" value="ECO:0007669"/>
    <property type="project" value="UniProtKB-KW"/>
</dbReference>
<dbReference type="GO" id="GO:1990904">
    <property type="term" value="C:ribonucleoprotein complex"/>
    <property type="evidence" value="ECO:0007669"/>
    <property type="project" value="UniProtKB-KW"/>
</dbReference>
<evidence type="ECO:0000256" key="5">
    <source>
        <dbReference type="ARBA" id="ARBA00023187"/>
    </source>
</evidence>
<feature type="region of interest" description="Disordered" evidence="8">
    <location>
        <begin position="1"/>
        <end position="82"/>
    </location>
</feature>
<evidence type="ECO:0000256" key="2">
    <source>
        <dbReference type="ARBA" id="ARBA00022737"/>
    </source>
</evidence>
<keyword evidence="4" id="KW-0809">Transit peptide</keyword>
<keyword evidence="11" id="KW-1185">Reference proteome</keyword>
<dbReference type="Gramene" id="QL03p059273:mrna">
    <property type="protein sequence ID" value="QL03p059273:mrna"/>
    <property type="gene ID" value="QL03p059273"/>
</dbReference>
<evidence type="ECO:0000256" key="6">
    <source>
        <dbReference type="ARBA" id="ARBA00023274"/>
    </source>
</evidence>
<accession>A0A7N2L8V5</accession>
<dbReference type="Gene3D" id="3.30.110.60">
    <property type="entry name" value="YhbY-like"/>
    <property type="match status" value="2"/>
</dbReference>
<protein>
    <recommendedName>
        <fullName evidence="9">CRM domain-containing protein</fullName>
    </recommendedName>
</protein>
<dbReference type="FunFam" id="3.30.110.60:FF:000002">
    <property type="entry name" value="CRS2-associated factor 1, chloroplastic"/>
    <property type="match status" value="1"/>
</dbReference>
<feature type="compositionally biased region" description="Polar residues" evidence="8">
    <location>
        <begin position="53"/>
        <end position="69"/>
    </location>
</feature>
<feature type="domain" description="CRM" evidence="9">
    <location>
        <begin position="205"/>
        <end position="301"/>
    </location>
</feature>
<evidence type="ECO:0000256" key="4">
    <source>
        <dbReference type="ARBA" id="ARBA00022946"/>
    </source>
</evidence>
<dbReference type="PANTHER" id="PTHR46247:SF3">
    <property type="entry name" value="CRS2-ASSOCIATED FACTOR 2, CHLOROPLASTIC"/>
    <property type="match status" value="1"/>
</dbReference>
<evidence type="ECO:0000256" key="3">
    <source>
        <dbReference type="ARBA" id="ARBA00022884"/>
    </source>
</evidence>
<keyword evidence="2" id="KW-0677">Repeat</keyword>
<dbReference type="EMBL" id="LRBV02000003">
    <property type="status" value="NOT_ANNOTATED_CDS"/>
    <property type="molecule type" value="Genomic_DNA"/>
</dbReference>
<organism evidence="10 11">
    <name type="scientific">Quercus lobata</name>
    <name type="common">Valley oak</name>
    <dbReference type="NCBI Taxonomy" id="97700"/>
    <lineage>
        <taxon>Eukaryota</taxon>
        <taxon>Viridiplantae</taxon>
        <taxon>Streptophyta</taxon>
        <taxon>Embryophyta</taxon>
        <taxon>Tracheophyta</taxon>
        <taxon>Spermatophyta</taxon>
        <taxon>Magnoliopsida</taxon>
        <taxon>eudicotyledons</taxon>
        <taxon>Gunneridae</taxon>
        <taxon>Pentapetalae</taxon>
        <taxon>rosids</taxon>
        <taxon>fabids</taxon>
        <taxon>Fagales</taxon>
        <taxon>Fagaceae</taxon>
        <taxon>Quercus</taxon>
    </lineage>
</organism>